<dbReference type="FunFam" id="3.80.10.10:FF:000299">
    <property type="entry name" value="Piriformospora indica-insensitive protein 2"/>
    <property type="match status" value="1"/>
</dbReference>
<keyword evidence="5" id="KW-0677">Repeat</keyword>
<keyword evidence="3" id="KW-0433">Leucine-rich repeat</keyword>
<keyword evidence="7" id="KW-0325">Glycoprotein</keyword>
<dbReference type="EMBL" id="BAABME010005703">
    <property type="protein sequence ID" value="GAA0166360.1"/>
    <property type="molecule type" value="Genomic_DNA"/>
</dbReference>
<keyword evidence="6" id="KW-0472">Membrane</keyword>
<dbReference type="FunFam" id="3.80.10.10:FF:000269">
    <property type="entry name" value="Piriformospora indica-insensitive protein 2"/>
    <property type="match status" value="1"/>
</dbReference>
<dbReference type="SUPFAM" id="SSF52058">
    <property type="entry name" value="L domain-like"/>
    <property type="match status" value="1"/>
</dbReference>
<keyword evidence="2" id="KW-1003">Cell membrane</keyword>
<evidence type="ECO:0000313" key="10">
    <source>
        <dbReference type="Proteomes" id="UP001454036"/>
    </source>
</evidence>
<dbReference type="SMART" id="SM00369">
    <property type="entry name" value="LRR_TYP"/>
    <property type="match status" value="4"/>
</dbReference>
<dbReference type="GO" id="GO:0005886">
    <property type="term" value="C:plasma membrane"/>
    <property type="evidence" value="ECO:0007669"/>
    <property type="project" value="UniProtKB-SubCell"/>
</dbReference>
<dbReference type="AlphaFoldDB" id="A0AAV3QQP8"/>
<dbReference type="InterPro" id="IPR032675">
    <property type="entry name" value="LRR_dom_sf"/>
</dbReference>
<dbReference type="PRINTS" id="PR00019">
    <property type="entry name" value="LEURICHRPT"/>
</dbReference>
<keyword evidence="4 8" id="KW-0732">Signal</keyword>
<dbReference type="Pfam" id="PF00560">
    <property type="entry name" value="LRR_1"/>
    <property type="match status" value="6"/>
</dbReference>
<name>A0AAV3QQP8_LITER</name>
<comment type="subcellular location">
    <subcellularLocation>
        <location evidence="1">Cell membrane</location>
    </subcellularLocation>
</comment>
<dbReference type="Proteomes" id="UP001454036">
    <property type="component" value="Unassembled WGS sequence"/>
</dbReference>
<evidence type="ECO:0000313" key="9">
    <source>
        <dbReference type="EMBL" id="GAA0166360.1"/>
    </source>
</evidence>
<dbReference type="GO" id="GO:0006952">
    <property type="term" value="P:defense response"/>
    <property type="evidence" value="ECO:0007669"/>
    <property type="project" value="UniProtKB-ARBA"/>
</dbReference>
<gene>
    <name evidence="9" type="ORF">LIER_21529</name>
</gene>
<proteinExistence type="predicted"/>
<evidence type="ECO:0000256" key="8">
    <source>
        <dbReference type="SAM" id="SignalP"/>
    </source>
</evidence>
<evidence type="ECO:0000256" key="7">
    <source>
        <dbReference type="ARBA" id="ARBA00023180"/>
    </source>
</evidence>
<evidence type="ECO:0000256" key="1">
    <source>
        <dbReference type="ARBA" id="ARBA00004236"/>
    </source>
</evidence>
<dbReference type="GO" id="GO:0051707">
    <property type="term" value="P:response to other organism"/>
    <property type="evidence" value="ECO:0007669"/>
    <property type="project" value="UniProtKB-ARBA"/>
</dbReference>
<organism evidence="9 10">
    <name type="scientific">Lithospermum erythrorhizon</name>
    <name type="common">Purple gromwell</name>
    <name type="synonym">Lithospermum officinale var. erythrorhizon</name>
    <dbReference type="NCBI Taxonomy" id="34254"/>
    <lineage>
        <taxon>Eukaryota</taxon>
        <taxon>Viridiplantae</taxon>
        <taxon>Streptophyta</taxon>
        <taxon>Embryophyta</taxon>
        <taxon>Tracheophyta</taxon>
        <taxon>Spermatophyta</taxon>
        <taxon>Magnoliopsida</taxon>
        <taxon>eudicotyledons</taxon>
        <taxon>Gunneridae</taxon>
        <taxon>Pentapetalae</taxon>
        <taxon>asterids</taxon>
        <taxon>lamiids</taxon>
        <taxon>Boraginales</taxon>
        <taxon>Boraginaceae</taxon>
        <taxon>Boraginoideae</taxon>
        <taxon>Lithospermeae</taxon>
        <taxon>Lithospermum</taxon>
    </lineage>
</organism>
<dbReference type="PANTHER" id="PTHR48057:SF29">
    <property type="entry name" value="OS02G0609900 PROTEIN"/>
    <property type="match status" value="1"/>
</dbReference>
<evidence type="ECO:0000256" key="3">
    <source>
        <dbReference type="ARBA" id="ARBA00022614"/>
    </source>
</evidence>
<sequence length="488" mass="53595">MNSIFSLDTMILLIFISIPLVKPFTVIMPDSSSAASPLVDSPNKDGTRTNVREQEAVYDIMRATGNEWATTIRDVCKGRWHGIECMPDNDNIFHVVSLSFGELSADTAFPNCDLTPTPYISPSITKLTHLRTLFFYRCFTNNPQPIPSFLGQLGSTLQSLVLRENGHIGSIPLEIGNLTHLKTLDLHKNDLNGSIPLSLGRLTGLKTLDLSENKLTGSIPSLKSPMLNIVDLNRNHLSGSIPTTLTSCISLIKLDSSHNRLSGSIPESIGELKSLILMDLSYNSLSGPLPTSFKNLNFLEVLILSGNPMVSSTIPNDIFDNGLKDLMILVMSNMNLEGPIPEAIGRMHKLRVLHLDGNQLNGSLPSNFGSLENLSELRLDSNKLTGPVPFKKEMVWKMRRKLRLHDNSGLCYDARTGLGDDLTTLSDNGIGHCETTSPTSKGTIEHVTNVGVDHIGFHAKSSHGGSNKSIQDRFLYLTMLVLLIHYVM</sequence>
<protein>
    <submittedName>
        <fullName evidence="9">Uncharacterized protein</fullName>
    </submittedName>
</protein>
<dbReference type="PROSITE" id="PS51450">
    <property type="entry name" value="LRR"/>
    <property type="match status" value="1"/>
</dbReference>
<dbReference type="InterPro" id="IPR052595">
    <property type="entry name" value="LRRC69/RLP"/>
</dbReference>
<comment type="caution">
    <text evidence="9">The sequence shown here is derived from an EMBL/GenBank/DDBJ whole genome shotgun (WGS) entry which is preliminary data.</text>
</comment>
<reference evidence="9 10" key="1">
    <citation type="submission" date="2024-01" db="EMBL/GenBank/DDBJ databases">
        <title>The complete chloroplast genome sequence of Lithospermum erythrorhizon: insights into the phylogenetic relationship among Boraginaceae species and the maternal lineages of purple gromwells.</title>
        <authorList>
            <person name="Okada T."/>
            <person name="Watanabe K."/>
        </authorList>
    </citation>
    <scope>NUCLEOTIDE SEQUENCE [LARGE SCALE GENOMIC DNA]</scope>
</reference>
<feature type="signal peptide" evidence="8">
    <location>
        <begin position="1"/>
        <end position="23"/>
    </location>
</feature>
<feature type="chain" id="PRO_5043651934" evidence="8">
    <location>
        <begin position="24"/>
        <end position="488"/>
    </location>
</feature>
<dbReference type="PANTHER" id="PTHR48057">
    <property type="entry name" value="LEUCINE-RICH REPEAT SERINE/THREONINE-PROTEIN KINASE 1"/>
    <property type="match status" value="1"/>
</dbReference>
<evidence type="ECO:0000256" key="6">
    <source>
        <dbReference type="ARBA" id="ARBA00023136"/>
    </source>
</evidence>
<dbReference type="InterPro" id="IPR003591">
    <property type="entry name" value="Leu-rich_rpt_typical-subtyp"/>
</dbReference>
<dbReference type="Gene3D" id="3.80.10.10">
    <property type="entry name" value="Ribonuclease Inhibitor"/>
    <property type="match status" value="3"/>
</dbReference>
<dbReference type="InterPro" id="IPR001611">
    <property type="entry name" value="Leu-rich_rpt"/>
</dbReference>
<keyword evidence="10" id="KW-1185">Reference proteome</keyword>
<dbReference type="FunFam" id="3.80.10.10:FF:000041">
    <property type="entry name" value="LRR receptor-like serine/threonine-protein kinase ERECTA"/>
    <property type="match status" value="1"/>
</dbReference>
<evidence type="ECO:0000256" key="2">
    <source>
        <dbReference type="ARBA" id="ARBA00022475"/>
    </source>
</evidence>
<evidence type="ECO:0000256" key="4">
    <source>
        <dbReference type="ARBA" id="ARBA00022729"/>
    </source>
</evidence>
<accession>A0AAV3QQP8</accession>
<evidence type="ECO:0000256" key="5">
    <source>
        <dbReference type="ARBA" id="ARBA00022737"/>
    </source>
</evidence>